<proteinExistence type="predicted"/>
<dbReference type="Proteomes" id="UP001180487">
    <property type="component" value="Unassembled WGS sequence"/>
</dbReference>
<accession>A0ABU2CGM5</accession>
<evidence type="ECO:0000313" key="2">
    <source>
        <dbReference type="Proteomes" id="UP001180487"/>
    </source>
</evidence>
<name>A0ABU2CGM5_9BURK</name>
<evidence type="ECO:0000313" key="1">
    <source>
        <dbReference type="EMBL" id="MDR7380458.1"/>
    </source>
</evidence>
<organism evidence="1 2">
    <name type="scientific">Rhodoferax ferrireducens</name>
    <dbReference type="NCBI Taxonomy" id="192843"/>
    <lineage>
        <taxon>Bacteria</taxon>
        <taxon>Pseudomonadati</taxon>
        <taxon>Pseudomonadota</taxon>
        <taxon>Betaproteobacteria</taxon>
        <taxon>Burkholderiales</taxon>
        <taxon>Comamonadaceae</taxon>
        <taxon>Rhodoferax</taxon>
    </lineage>
</organism>
<keyword evidence="2" id="KW-1185">Reference proteome</keyword>
<dbReference type="SUPFAM" id="SSF140478">
    <property type="entry name" value="LemA-like"/>
    <property type="match status" value="1"/>
</dbReference>
<reference evidence="1 2" key="1">
    <citation type="submission" date="2023-07" db="EMBL/GenBank/DDBJ databases">
        <title>Sorghum-associated microbial communities from plants grown in Nebraska, USA.</title>
        <authorList>
            <person name="Schachtman D."/>
        </authorList>
    </citation>
    <scope>NUCLEOTIDE SEQUENCE [LARGE SCALE GENOMIC DNA]</scope>
    <source>
        <strain evidence="1 2">BE313</strain>
    </source>
</reference>
<protein>
    <submittedName>
        <fullName evidence="1">LemA protein</fullName>
    </submittedName>
</protein>
<dbReference type="Gene3D" id="1.20.1440.20">
    <property type="entry name" value="LemA-like domain"/>
    <property type="match status" value="1"/>
</dbReference>
<dbReference type="InterPro" id="IPR023353">
    <property type="entry name" value="LemA-like_dom_sf"/>
</dbReference>
<comment type="caution">
    <text evidence="1">The sequence shown here is derived from an EMBL/GenBank/DDBJ whole genome shotgun (WGS) entry which is preliminary data.</text>
</comment>
<dbReference type="EMBL" id="JAVDXT010000010">
    <property type="protein sequence ID" value="MDR7380458.1"/>
    <property type="molecule type" value="Genomic_DNA"/>
</dbReference>
<dbReference type="RefSeq" id="WP_310377289.1">
    <property type="nucleotide sequence ID" value="NZ_JAVDXT010000010.1"/>
</dbReference>
<gene>
    <name evidence="1" type="ORF">J2X19_005165</name>
</gene>
<sequence>MISGSIVGWGLAALLLFWSVGAYNRLVRLRGQAVRAFATLAPLLQRYSELLPACPPAESGTPSTAWSGLYGAHAQFAASLAVARSHPLDAAAIAALAAADQVLQMAWLRVATEGRGCDGQALAETLPPQWAEIQRHVEHTKPLFTQAVHGYNSAITQFPALLLAWLFGFRAAQPL</sequence>